<keyword evidence="4" id="KW-0808">Transferase</keyword>
<organism evidence="9 10">
    <name type="scientific">Thalassolituus maritimus</name>
    <dbReference type="NCBI Taxonomy" id="484498"/>
    <lineage>
        <taxon>Bacteria</taxon>
        <taxon>Pseudomonadati</taxon>
        <taxon>Pseudomonadota</taxon>
        <taxon>Gammaproteobacteria</taxon>
        <taxon>Oceanospirillales</taxon>
        <taxon>Oceanospirillaceae</taxon>
        <taxon>Thalassolituus</taxon>
    </lineage>
</organism>
<dbReference type="SUPFAM" id="SSF47384">
    <property type="entry name" value="Homodimeric domain of signal transducing histidine kinase"/>
    <property type="match status" value="1"/>
</dbReference>
<name>A0ABP9ZYZ8_9GAMM</name>
<dbReference type="PRINTS" id="PR00344">
    <property type="entry name" value="BCTRLSENSOR"/>
</dbReference>
<keyword evidence="5" id="KW-0418">Kinase</keyword>
<sequence length="548" mass="60675">MTETEFQAAISALLPDTVPVLVVDDDPSVIDVTRLVLSRYRFEQRPVEVLQARSARDGQRILAERPDIAVAFLDVVMEEDNAGLKLVEFIRNELSNQKIRIILRTGQAGFAPEYRVVQNYDINDYLAKSESTQERLYVSLTAALRGYRDILASEFFASRVVAAEHQRRLTEQALEEKSRFLAHLSHEIRNPLTGMVGIVELLEDAESTERAELLDSLDFTVQTLLGVVDDVLDVAKIEAGKFRLQEAAFNIRHWLKRTASTYAATLRQKGIHLSYDIAEDLPESLIGDQTRLRQVLSNFLSNAARFTPVGGQVTIKLTGTQADDQLMFFLAVSDTGVGIASDRLTSVFNPYEQEDAQTSEVYGGTGLGLSLCRNLAELMKGSVGVTSRQGKGSTFWLEVPLRVDSPVGSESGSQNGKRPGQPLTILVCEDDATNQRTLRVILEKKGVAVKAFDHGRALVDSEEWRRADAVIMDCHMPELDGMAAARILRDQGCECPILALTAGVTDSERHECLEAGMDCVISKPVDYAMLYDQVLALVHKGRHPVRIA</sequence>
<dbReference type="PANTHER" id="PTHR43047:SF66">
    <property type="entry name" value="HISKA"/>
    <property type="match status" value="1"/>
</dbReference>
<gene>
    <name evidence="9" type="ORF">NBRC116585_14960</name>
</gene>
<keyword evidence="10" id="KW-1185">Reference proteome</keyword>
<accession>A0ABP9ZYZ8</accession>
<evidence type="ECO:0000256" key="1">
    <source>
        <dbReference type="ARBA" id="ARBA00000085"/>
    </source>
</evidence>
<dbReference type="PROSITE" id="PS50110">
    <property type="entry name" value="RESPONSE_REGULATORY"/>
    <property type="match status" value="2"/>
</dbReference>
<dbReference type="InterPro" id="IPR011006">
    <property type="entry name" value="CheY-like_superfamily"/>
</dbReference>
<evidence type="ECO:0000313" key="10">
    <source>
        <dbReference type="Proteomes" id="UP001481413"/>
    </source>
</evidence>
<protein>
    <recommendedName>
        <fullName evidence="2">histidine kinase</fullName>
        <ecNumber evidence="2">2.7.13.3</ecNumber>
    </recommendedName>
</protein>
<dbReference type="Pfam" id="PF02518">
    <property type="entry name" value="HATPase_c"/>
    <property type="match status" value="1"/>
</dbReference>
<dbReference type="InterPro" id="IPR036097">
    <property type="entry name" value="HisK_dim/P_sf"/>
</dbReference>
<dbReference type="EMBL" id="BAABWH010000003">
    <property type="protein sequence ID" value="GAA6145378.1"/>
    <property type="molecule type" value="Genomic_DNA"/>
</dbReference>
<dbReference type="EC" id="2.7.13.3" evidence="2"/>
<dbReference type="InterPro" id="IPR005467">
    <property type="entry name" value="His_kinase_dom"/>
</dbReference>
<dbReference type="SUPFAM" id="SSF52172">
    <property type="entry name" value="CheY-like"/>
    <property type="match status" value="2"/>
</dbReference>
<comment type="caution">
    <text evidence="9">The sequence shown here is derived from an EMBL/GenBank/DDBJ whole genome shotgun (WGS) entry which is preliminary data.</text>
</comment>
<dbReference type="SUPFAM" id="SSF55874">
    <property type="entry name" value="ATPase domain of HSP90 chaperone/DNA topoisomerase II/histidine kinase"/>
    <property type="match status" value="1"/>
</dbReference>
<dbReference type="SMART" id="SM00448">
    <property type="entry name" value="REC"/>
    <property type="match status" value="2"/>
</dbReference>
<dbReference type="InterPro" id="IPR003661">
    <property type="entry name" value="HisK_dim/P_dom"/>
</dbReference>
<evidence type="ECO:0000256" key="5">
    <source>
        <dbReference type="ARBA" id="ARBA00022777"/>
    </source>
</evidence>
<feature type="domain" description="Histidine kinase" evidence="7">
    <location>
        <begin position="183"/>
        <end position="403"/>
    </location>
</feature>
<evidence type="ECO:0000256" key="3">
    <source>
        <dbReference type="ARBA" id="ARBA00022553"/>
    </source>
</evidence>
<feature type="modified residue" description="4-aspartylphosphate" evidence="6">
    <location>
        <position position="74"/>
    </location>
</feature>
<feature type="domain" description="Response regulatory" evidence="8">
    <location>
        <begin position="19"/>
        <end position="143"/>
    </location>
</feature>
<feature type="domain" description="Response regulatory" evidence="8">
    <location>
        <begin position="424"/>
        <end position="538"/>
    </location>
</feature>
<dbReference type="CDD" id="cd16922">
    <property type="entry name" value="HATPase_EvgS-ArcB-TorS-like"/>
    <property type="match status" value="1"/>
</dbReference>
<dbReference type="InterPro" id="IPR003594">
    <property type="entry name" value="HATPase_dom"/>
</dbReference>
<dbReference type="SMART" id="SM00388">
    <property type="entry name" value="HisKA"/>
    <property type="match status" value="1"/>
</dbReference>
<comment type="catalytic activity">
    <reaction evidence="1">
        <text>ATP + protein L-histidine = ADP + protein N-phospho-L-histidine.</text>
        <dbReference type="EC" id="2.7.13.3"/>
    </reaction>
</comment>
<evidence type="ECO:0000259" key="8">
    <source>
        <dbReference type="PROSITE" id="PS50110"/>
    </source>
</evidence>
<dbReference type="Pfam" id="PF00512">
    <property type="entry name" value="HisKA"/>
    <property type="match status" value="1"/>
</dbReference>
<reference evidence="9 10" key="1">
    <citation type="submission" date="2024-04" db="EMBL/GenBank/DDBJ databases">
        <title>Draft genome sequence of Thalassolituus maritimus NBRC 116585.</title>
        <authorList>
            <person name="Miyakawa T."/>
            <person name="Kusuya Y."/>
            <person name="Miura T."/>
        </authorList>
    </citation>
    <scope>NUCLEOTIDE SEQUENCE [LARGE SCALE GENOMIC DNA]</scope>
    <source>
        <strain evidence="9 10">5NW40-0001</strain>
    </source>
</reference>
<dbReference type="Proteomes" id="UP001481413">
    <property type="component" value="Unassembled WGS sequence"/>
</dbReference>
<feature type="modified residue" description="4-aspartylphosphate" evidence="6">
    <location>
        <position position="473"/>
    </location>
</feature>
<dbReference type="Gene3D" id="3.30.565.10">
    <property type="entry name" value="Histidine kinase-like ATPase, C-terminal domain"/>
    <property type="match status" value="1"/>
</dbReference>
<evidence type="ECO:0000313" key="9">
    <source>
        <dbReference type="EMBL" id="GAA6145378.1"/>
    </source>
</evidence>
<dbReference type="InterPro" id="IPR001789">
    <property type="entry name" value="Sig_transdc_resp-reg_receiver"/>
</dbReference>
<dbReference type="InterPro" id="IPR036890">
    <property type="entry name" value="HATPase_C_sf"/>
</dbReference>
<dbReference type="Gene3D" id="1.10.287.130">
    <property type="match status" value="1"/>
</dbReference>
<evidence type="ECO:0000256" key="6">
    <source>
        <dbReference type="PROSITE-ProRule" id="PRU00169"/>
    </source>
</evidence>
<dbReference type="CDD" id="cd17546">
    <property type="entry name" value="REC_hyHK_CKI1_RcsC-like"/>
    <property type="match status" value="1"/>
</dbReference>
<dbReference type="PROSITE" id="PS50109">
    <property type="entry name" value="HIS_KIN"/>
    <property type="match status" value="1"/>
</dbReference>
<dbReference type="PANTHER" id="PTHR43047">
    <property type="entry name" value="TWO-COMPONENT HISTIDINE PROTEIN KINASE"/>
    <property type="match status" value="1"/>
</dbReference>
<keyword evidence="3 6" id="KW-0597">Phosphoprotein</keyword>
<evidence type="ECO:0000256" key="4">
    <source>
        <dbReference type="ARBA" id="ARBA00022679"/>
    </source>
</evidence>
<evidence type="ECO:0000256" key="2">
    <source>
        <dbReference type="ARBA" id="ARBA00012438"/>
    </source>
</evidence>
<evidence type="ECO:0000259" key="7">
    <source>
        <dbReference type="PROSITE" id="PS50109"/>
    </source>
</evidence>
<dbReference type="Pfam" id="PF00072">
    <property type="entry name" value="Response_reg"/>
    <property type="match status" value="2"/>
</dbReference>
<dbReference type="CDD" id="cd00082">
    <property type="entry name" value="HisKA"/>
    <property type="match status" value="1"/>
</dbReference>
<dbReference type="SMART" id="SM00387">
    <property type="entry name" value="HATPase_c"/>
    <property type="match status" value="1"/>
</dbReference>
<dbReference type="Gene3D" id="3.40.50.2300">
    <property type="match status" value="2"/>
</dbReference>
<proteinExistence type="predicted"/>
<dbReference type="InterPro" id="IPR004358">
    <property type="entry name" value="Sig_transdc_His_kin-like_C"/>
</dbReference>
<dbReference type="RefSeq" id="WP_353294329.1">
    <property type="nucleotide sequence ID" value="NZ_BAABWH010000003.1"/>
</dbReference>